<dbReference type="AlphaFoldDB" id="A0A7W7AKG9"/>
<dbReference type="EMBL" id="JACHNY010000004">
    <property type="protein sequence ID" value="MBB4617894.1"/>
    <property type="molecule type" value="Genomic_DNA"/>
</dbReference>
<dbReference type="GO" id="GO:0042742">
    <property type="term" value="P:defense response to bacterium"/>
    <property type="evidence" value="ECO:0007669"/>
    <property type="project" value="UniProtKB-KW"/>
</dbReference>
<dbReference type="InterPro" id="IPR034690">
    <property type="entry name" value="Endolysin_T4_type"/>
</dbReference>
<feature type="transmembrane region" description="Helical" evidence="7">
    <location>
        <begin position="52"/>
        <end position="72"/>
    </location>
</feature>
<evidence type="ECO:0000313" key="9">
    <source>
        <dbReference type="Proteomes" id="UP000574769"/>
    </source>
</evidence>
<dbReference type="CDD" id="cd16900">
    <property type="entry name" value="endolysin_R21-like"/>
    <property type="match status" value="1"/>
</dbReference>
<keyword evidence="5 6" id="KW-0326">Glycosidase</keyword>
<dbReference type="SUPFAM" id="SSF53955">
    <property type="entry name" value="Lysozyme-like"/>
    <property type="match status" value="1"/>
</dbReference>
<dbReference type="PANTHER" id="PTHR38107:SF3">
    <property type="entry name" value="LYSOZYME RRRD-RELATED"/>
    <property type="match status" value="1"/>
</dbReference>
<name>A0A7W7AKG9_9SPHN</name>
<dbReference type="Pfam" id="PF00959">
    <property type="entry name" value="Phage_lysozyme"/>
    <property type="match status" value="1"/>
</dbReference>
<evidence type="ECO:0000256" key="7">
    <source>
        <dbReference type="SAM" id="Phobius"/>
    </source>
</evidence>
<dbReference type="RefSeq" id="WP_184114255.1">
    <property type="nucleotide sequence ID" value="NZ_JACHNY010000004.1"/>
</dbReference>
<evidence type="ECO:0000256" key="3">
    <source>
        <dbReference type="ARBA" id="ARBA00022638"/>
    </source>
</evidence>
<proteinExistence type="inferred from homology"/>
<dbReference type="EC" id="3.2.1.17" evidence="6"/>
<dbReference type="InterPro" id="IPR023346">
    <property type="entry name" value="Lysozyme-like_dom_sf"/>
</dbReference>
<dbReference type="GO" id="GO:0016998">
    <property type="term" value="P:cell wall macromolecule catabolic process"/>
    <property type="evidence" value="ECO:0007669"/>
    <property type="project" value="InterPro"/>
</dbReference>
<dbReference type="Proteomes" id="UP000574769">
    <property type="component" value="Unassembled WGS sequence"/>
</dbReference>
<keyword evidence="4 6" id="KW-0378">Hydrolase</keyword>
<dbReference type="PANTHER" id="PTHR38107">
    <property type="match status" value="1"/>
</dbReference>
<dbReference type="GO" id="GO:0003796">
    <property type="term" value="F:lysozyme activity"/>
    <property type="evidence" value="ECO:0007669"/>
    <property type="project" value="UniProtKB-EC"/>
</dbReference>
<keyword evidence="3 6" id="KW-0081">Bacteriolytic enzyme</keyword>
<dbReference type="InterPro" id="IPR057700">
    <property type="entry name" value="DUF7940"/>
</dbReference>
<accession>A0A7W7AKG9</accession>
<dbReference type="InterPro" id="IPR051018">
    <property type="entry name" value="Bacteriophage_GH24"/>
</dbReference>
<evidence type="ECO:0000256" key="4">
    <source>
        <dbReference type="ARBA" id="ARBA00022801"/>
    </source>
</evidence>
<protein>
    <recommendedName>
        <fullName evidence="6">Lysozyme</fullName>
        <ecNumber evidence="6">3.2.1.17</ecNumber>
    </recommendedName>
</protein>
<keyword evidence="7" id="KW-0812">Transmembrane</keyword>
<dbReference type="GO" id="GO:0009253">
    <property type="term" value="P:peptidoglycan catabolic process"/>
    <property type="evidence" value="ECO:0007669"/>
    <property type="project" value="InterPro"/>
</dbReference>
<keyword evidence="7" id="KW-0472">Membrane</keyword>
<dbReference type="InterPro" id="IPR023347">
    <property type="entry name" value="Lysozyme_dom_sf"/>
</dbReference>
<comment type="caution">
    <text evidence="8">The sequence shown here is derived from an EMBL/GenBank/DDBJ whole genome shotgun (WGS) entry which is preliminary data.</text>
</comment>
<feature type="transmembrane region" description="Helical" evidence="7">
    <location>
        <begin position="12"/>
        <end position="32"/>
    </location>
</feature>
<keyword evidence="7" id="KW-1133">Transmembrane helix</keyword>
<dbReference type="Pfam" id="PF25612">
    <property type="entry name" value="DUF7940"/>
    <property type="match status" value="1"/>
</dbReference>
<evidence type="ECO:0000256" key="2">
    <source>
        <dbReference type="ARBA" id="ARBA00022529"/>
    </source>
</evidence>
<organism evidence="8 9">
    <name type="scientific">Sphingomonas abaci</name>
    <dbReference type="NCBI Taxonomy" id="237611"/>
    <lineage>
        <taxon>Bacteria</taxon>
        <taxon>Pseudomonadati</taxon>
        <taxon>Pseudomonadota</taxon>
        <taxon>Alphaproteobacteria</taxon>
        <taxon>Sphingomonadales</taxon>
        <taxon>Sphingomonadaceae</taxon>
        <taxon>Sphingomonas</taxon>
    </lineage>
</organism>
<dbReference type="GO" id="GO:0031640">
    <property type="term" value="P:killing of cells of another organism"/>
    <property type="evidence" value="ECO:0007669"/>
    <property type="project" value="UniProtKB-KW"/>
</dbReference>
<dbReference type="HAMAP" id="MF_04110">
    <property type="entry name" value="ENDOLYSIN_T4"/>
    <property type="match status" value="1"/>
</dbReference>
<evidence type="ECO:0000313" key="8">
    <source>
        <dbReference type="EMBL" id="MBB4617894.1"/>
    </source>
</evidence>
<dbReference type="InterPro" id="IPR002196">
    <property type="entry name" value="Glyco_hydro_24"/>
</dbReference>
<sequence>MFHIDWREASRWWSLRVSALGSLLFAAMSLIPDQLLALWNMMPSEVRAHVPARAGSWIGLALFLLVAIVRLIPQRPAKGEPVETLVQTDDGWILTGAGKIKGSLVVLRDKAGKVAAKAAGTAAIAAALAMAVAGLKPDEGKRNVSYLDIVKVPTSCYGHTGPGVVVGQYRTDAQCELLLTEDAREHMMGALACSPELATRPDQLAAVTRLTFNIGVRGYCRSSIARNFAAGRWRAGCDGFPAWRYAGGREIRGLLLRRQRERAQCLTNLPA</sequence>
<dbReference type="Gene3D" id="1.10.530.40">
    <property type="match status" value="1"/>
</dbReference>
<comment type="catalytic activity">
    <reaction evidence="1 6">
        <text>Hydrolysis of (1-&gt;4)-beta-linkages between N-acetylmuramic acid and N-acetyl-D-glucosamine residues in a peptidoglycan and between N-acetyl-D-glucosamine residues in chitodextrins.</text>
        <dbReference type="EC" id="3.2.1.17"/>
    </reaction>
</comment>
<evidence type="ECO:0000256" key="5">
    <source>
        <dbReference type="ARBA" id="ARBA00023295"/>
    </source>
</evidence>
<keyword evidence="2 6" id="KW-0929">Antimicrobial</keyword>
<gene>
    <name evidence="8" type="ORF">GGQ96_002030</name>
</gene>
<keyword evidence="9" id="KW-1185">Reference proteome</keyword>
<evidence type="ECO:0000256" key="1">
    <source>
        <dbReference type="ARBA" id="ARBA00000632"/>
    </source>
</evidence>
<reference evidence="8 9" key="1">
    <citation type="submission" date="2020-08" db="EMBL/GenBank/DDBJ databases">
        <title>Genomic Encyclopedia of Type Strains, Phase IV (KMG-IV): sequencing the most valuable type-strain genomes for metagenomic binning, comparative biology and taxonomic classification.</title>
        <authorList>
            <person name="Goeker M."/>
        </authorList>
    </citation>
    <scope>NUCLEOTIDE SEQUENCE [LARGE SCALE GENOMIC DNA]</scope>
    <source>
        <strain evidence="8 9">DSM 15867</strain>
    </source>
</reference>
<comment type="similarity">
    <text evidence="6">Belongs to the glycosyl hydrolase 24 family.</text>
</comment>
<evidence type="ECO:0000256" key="6">
    <source>
        <dbReference type="RuleBase" id="RU003788"/>
    </source>
</evidence>